<dbReference type="Gene3D" id="3.40.50.1820">
    <property type="entry name" value="alpha/beta hydrolase"/>
    <property type="match status" value="1"/>
</dbReference>
<gene>
    <name evidence="2" type="ORF">DIZ80_05285</name>
</gene>
<organism evidence="2 3">
    <name type="scientific">endosymbiont of Galathealinum brachiosum</name>
    <dbReference type="NCBI Taxonomy" id="2200906"/>
    <lineage>
        <taxon>Bacteria</taxon>
        <taxon>Pseudomonadati</taxon>
        <taxon>Pseudomonadota</taxon>
        <taxon>Gammaproteobacteria</taxon>
        <taxon>sulfur-oxidizing symbionts</taxon>
    </lineage>
</organism>
<dbReference type="InterPro" id="IPR029058">
    <property type="entry name" value="AB_hydrolase_fold"/>
</dbReference>
<keyword evidence="3" id="KW-1185">Reference proteome</keyword>
<evidence type="ECO:0000313" key="2">
    <source>
        <dbReference type="EMBL" id="RDH84879.1"/>
    </source>
</evidence>
<dbReference type="AlphaFoldDB" id="A0A370DIW9"/>
<dbReference type="Proteomes" id="UP000254266">
    <property type="component" value="Unassembled WGS sequence"/>
</dbReference>
<evidence type="ECO:0000313" key="3">
    <source>
        <dbReference type="Proteomes" id="UP000254266"/>
    </source>
</evidence>
<dbReference type="PANTHER" id="PTHR31591:SF1">
    <property type="entry name" value="UPF0613 PROTEIN PB24D3.06C"/>
    <property type="match status" value="1"/>
</dbReference>
<evidence type="ECO:0000259" key="1">
    <source>
        <dbReference type="Pfam" id="PF12697"/>
    </source>
</evidence>
<dbReference type="Pfam" id="PF12697">
    <property type="entry name" value="Abhydrolase_6"/>
    <property type="match status" value="1"/>
</dbReference>
<accession>A0A370DIW9</accession>
<name>A0A370DIW9_9GAMM</name>
<proteinExistence type="predicted"/>
<dbReference type="GO" id="GO:0016787">
    <property type="term" value="F:hydrolase activity"/>
    <property type="evidence" value="ECO:0007669"/>
    <property type="project" value="UniProtKB-KW"/>
</dbReference>
<reference evidence="2 3" key="1">
    <citation type="journal article" date="2018" name="ISME J.">
        <title>Endosymbiont genomes yield clues of tubeworm success.</title>
        <authorList>
            <person name="Li Y."/>
            <person name="Liles M.R."/>
            <person name="Halanych K.M."/>
        </authorList>
    </citation>
    <scope>NUCLEOTIDE SEQUENCE [LARGE SCALE GENOMIC DNA]</scope>
    <source>
        <strain evidence="2">A1464</strain>
    </source>
</reference>
<feature type="domain" description="AB hydrolase-1" evidence="1">
    <location>
        <begin position="60"/>
        <end position="275"/>
    </location>
</feature>
<dbReference type="PANTHER" id="PTHR31591">
    <property type="entry name" value="UPF0613 PROTEIN PB24D3.06C"/>
    <property type="match status" value="1"/>
</dbReference>
<dbReference type="InterPro" id="IPR000073">
    <property type="entry name" value="AB_hydrolase_1"/>
</dbReference>
<comment type="caution">
    <text evidence="2">The sequence shown here is derived from an EMBL/GenBank/DDBJ whole genome shotgun (WGS) entry which is preliminary data.</text>
</comment>
<sequence>MLNWVFKMKIHPLLLIKSFFLLLAFLVTSAVFAETIQLTSAVNKKINANFYQGKGDANPVLMLHGFLQTNEFPTINRLAISLHESGYTVLSPNLSLGLNNRKQSIDCEAIHTHSMDSDAKELAQWIDWLHKKTGKPVTLIGHSAGGLVILNYMENNHAKSINQTILISVSYYASGPAARETIEHAQKARKAIEKGRNPLDKYALNYCETYPTYARDFLSYYNWDRDKTNAVILKHKKLISLILGTEDKRIEKNWRQQLQKTTNKIMLIDGANHFFDQTHEFDLIDAVETLLSN</sequence>
<dbReference type="EMBL" id="QFXC01000007">
    <property type="protein sequence ID" value="RDH84879.1"/>
    <property type="molecule type" value="Genomic_DNA"/>
</dbReference>
<protein>
    <submittedName>
        <fullName evidence="2">Alpha/beta hydrolase</fullName>
    </submittedName>
</protein>
<dbReference type="SUPFAM" id="SSF53474">
    <property type="entry name" value="alpha/beta-Hydrolases"/>
    <property type="match status" value="1"/>
</dbReference>
<dbReference type="InterPro" id="IPR013744">
    <property type="entry name" value="SidJ"/>
</dbReference>
<keyword evidence="2" id="KW-0378">Hydrolase</keyword>